<sequence length="233" mass="25888">MPKRSSDASASSQTSVKTHAQKRTKVDECGASALPNTLEDVKEDAEEEVGENDAVQPVIHDPKYYFEDGSVTFRVRQVLFKVHTSLLKAHSEDFFKQISVPAPGDSKTPGGTSDEDAIVIPDIQPSQFRHLMKLVYCLPANNFITHPTTNDKGSVVLNFDCYLDVALMSRKFAMKGIEQWAKKQLGELLHEAGKDLAIRLCTFRGFSVIKPDDLKPGPGDGDIPHPAYYHRIF</sequence>
<comment type="caution">
    <text evidence="3">The sequence shown here is derived from an EMBL/GenBank/DDBJ whole genome shotgun (WGS) entry which is preliminary data.</text>
</comment>
<proteinExistence type="predicted"/>
<dbReference type="SUPFAM" id="SSF54695">
    <property type="entry name" value="POZ domain"/>
    <property type="match status" value="1"/>
</dbReference>
<dbReference type="InterPro" id="IPR011333">
    <property type="entry name" value="SKP1/BTB/POZ_sf"/>
</dbReference>
<evidence type="ECO:0000313" key="4">
    <source>
        <dbReference type="Proteomes" id="UP000663853"/>
    </source>
</evidence>
<evidence type="ECO:0000259" key="2">
    <source>
        <dbReference type="PROSITE" id="PS50097"/>
    </source>
</evidence>
<dbReference type="Proteomes" id="UP000663853">
    <property type="component" value="Unassembled WGS sequence"/>
</dbReference>
<dbReference type="PROSITE" id="PS50097">
    <property type="entry name" value="BTB"/>
    <property type="match status" value="1"/>
</dbReference>
<feature type="region of interest" description="Disordered" evidence="1">
    <location>
        <begin position="1"/>
        <end position="43"/>
    </location>
</feature>
<protein>
    <recommendedName>
        <fullName evidence="2">BTB domain-containing protein</fullName>
    </recommendedName>
</protein>
<dbReference type="InterPro" id="IPR000210">
    <property type="entry name" value="BTB/POZ_dom"/>
</dbReference>
<dbReference type="AlphaFoldDB" id="A0A8H3GMX1"/>
<gene>
    <name evidence="3" type="ORF">RDB_LOCUS58956</name>
</gene>
<evidence type="ECO:0000256" key="1">
    <source>
        <dbReference type="SAM" id="MobiDB-lite"/>
    </source>
</evidence>
<feature type="domain" description="BTB" evidence="2">
    <location>
        <begin position="69"/>
        <end position="136"/>
    </location>
</feature>
<name>A0A8H3GMX1_9AGAM</name>
<reference evidence="3" key="1">
    <citation type="submission" date="2021-01" db="EMBL/GenBank/DDBJ databases">
        <authorList>
            <person name="Kaushik A."/>
        </authorList>
    </citation>
    <scope>NUCLEOTIDE SEQUENCE</scope>
    <source>
        <strain evidence="3">AG6-10EEA</strain>
    </source>
</reference>
<organism evidence="3 4">
    <name type="scientific">Rhizoctonia solani</name>
    <dbReference type="NCBI Taxonomy" id="456999"/>
    <lineage>
        <taxon>Eukaryota</taxon>
        <taxon>Fungi</taxon>
        <taxon>Dikarya</taxon>
        <taxon>Basidiomycota</taxon>
        <taxon>Agaricomycotina</taxon>
        <taxon>Agaricomycetes</taxon>
        <taxon>Cantharellales</taxon>
        <taxon>Ceratobasidiaceae</taxon>
        <taxon>Rhizoctonia</taxon>
    </lineage>
</organism>
<dbReference type="EMBL" id="CAJMXA010001343">
    <property type="protein sequence ID" value="CAE6458609.1"/>
    <property type="molecule type" value="Genomic_DNA"/>
</dbReference>
<accession>A0A8H3GMX1</accession>
<dbReference type="Gene3D" id="3.30.710.10">
    <property type="entry name" value="Potassium Channel Kv1.1, Chain A"/>
    <property type="match status" value="1"/>
</dbReference>
<evidence type="ECO:0000313" key="3">
    <source>
        <dbReference type="EMBL" id="CAE6458609.1"/>
    </source>
</evidence>